<reference evidence="1 2" key="1">
    <citation type="submission" date="2016-03" db="EMBL/GenBank/DDBJ databases">
        <title>Genome sequence of Providencia stuartii strain, isolated from the salivary glands of larval Lucilia sericata.</title>
        <authorList>
            <person name="Yuan Y."/>
            <person name="Zhang Y."/>
            <person name="Fu S."/>
            <person name="Crippen T.L."/>
            <person name="Visi D."/>
            <person name="Benbow M.E."/>
            <person name="Allen M."/>
            <person name="Tomberlin J.K."/>
            <person name="Sze S.-H."/>
            <person name="Tarone A.M."/>
        </authorList>
    </citation>
    <scope>NUCLEOTIDE SEQUENCE [LARGE SCALE GENOMIC DNA]</scope>
    <source>
        <strain evidence="1 2">Crippen</strain>
    </source>
</reference>
<dbReference type="InterPro" id="IPR014729">
    <property type="entry name" value="Rossmann-like_a/b/a_fold"/>
</dbReference>
<sequence>MFVVCYSGGHSSALCAIEAVRLHGKENVILLNHDITPKVEDADIKRFKQEVADYLGIPITYANHEQWDTATPIDVCVDAGAWKVGSGQILCTNRLKTAPFKHWLTTNDPEKQNTYIYGFDTSPRERERAQRRAQIMGLDGYKTEFPMISWEKTIAVTNEIGIAPPMTYNRFKHANCIGCLKAGWQHWYIVYCERPDIWVDAKAAEDEIGYAIHKDELGPVYLEDKESLFEDMKKAGIEPTEHITPSKFWYDAKETVKALRADIPICQLDMFAKHDKGVCLDCMA</sequence>
<protein>
    <recommendedName>
        <fullName evidence="3">Phosphoadenosine phosphosulphate reductase domain-containing protein</fullName>
    </recommendedName>
</protein>
<dbReference type="SUPFAM" id="SSF52402">
    <property type="entry name" value="Adenine nucleotide alpha hydrolases-like"/>
    <property type="match status" value="1"/>
</dbReference>
<evidence type="ECO:0008006" key="3">
    <source>
        <dbReference type="Google" id="ProtNLM"/>
    </source>
</evidence>
<evidence type="ECO:0000313" key="1">
    <source>
        <dbReference type="EMBL" id="OHT23377.1"/>
    </source>
</evidence>
<proteinExistence type="predicted"/>
<evidence type="ECO:0000313" key="2">
    <source>
        <dbReference type="Proteomes" id="UP000179588"/>
    </source>
</evidence>
<keyword evidence="2" id="KW-1185">Reference proteome</keyword>
<dbReference type="EMBL" id="LVIE01000182">
    <property type="protein sequence ID" value="OHT23377.1"/>
    <property type="molecule type" value="Genomic_DNA"/>
</dbReference>
<dbReference type="AlphaFoldDB" id="A0A1S1HMV4"/>
<organism evidence="1 2">
    <name type="scientific">Providencia stuartii</name>
    <dbReference type="NCBI Taxonomy" id="588"/>
    <lineage>
        <taxon>Bacteria</taxon>
        <taxon>Pseudomonadati</taxon>
        <taxon>Pseudomonadota</taxon>
        <taxon>Gammaproteobacteria</taxon>
        <taxon>Enterobacterales</taxon>
        <taxon>Morganellaceae</taxon>
        <taxon>Providencia</taxon>
    </lineage>
</organism>
<dbReference type="Proteomes" id="UP000179588">
    <property type="component" value="Unassembled WGS sequence"/>
</dbReference>
<dbReference type="Gene3D" id="3.40.50.620">
    <property type="entry name" value="HUPs"/>
    <property type="match status" value="1"/>
</dbReference>
<gene>
    <name evidence="1" type="ORF">A3Q29_20990</name>
</gene>
<accession>A0A1S1HMV4</accession>
<name>A0A1S1HMV4_PROST</name>
<comment type="caution">
    <text evidence="1">The sequence shown here is derived from an EMBL/GenBank/DDBJ whole genome shotgun (WGS) entry which is preliminary data.</text>
</comment>